<reference evidence="2" key="1">
    <citation type="submission" date="2020-09" db="EMBL/GenBank/DDBJ databases">
        <title>Iningainema tapete sp. nov. (Scytonemataceae, Cyanobacteria) from greenhouses in central Florida (USA) produces two types of nodularin with biosynthetic potential for microcystin-LR and anabaenopeptins.</title>
        <authorList>
            <person name="Berthold D.E."/>
            <person name="Lefler F.W."/>
            <person name="Huang I.-S."/>
            <person name="Abdulla H."/>
            <person name="Zimba P.V."/>
            <person name="Laughinghouse H.D. IV."/>
        </authorList>
    </citation>
    <scope>NUCLEOTIDE SEQUENCE</scope>
    <source>
        <strain evidence="2">BLCCT55</strain>
    </source>
</reference>
<protein>
    <submittedName>
        <fullName evidence="2">Uncharacterized protein</fullName>
    </submittedName>
</protein>
<keyword evidence="3" id="KW-1185">Reference proteome</keyword>
<dbReference type="RefSeq" id="WP_190834251.1">
    <property type="nucleotide sequence ID" value="NZ_CAWPPI010000083.1"/>
</dbReference>
<evidence type="ECO:0000256" key="1">
    <source>
        <dbReference type="SAM" id="MobiDB-lite"/>
    </source>
</evidence>
<sequence>MGNVSQKPTSTGFEPKLTPDDFDLDESGNLFINTSKVIDVMNYQAINIKREPLKGGVSPI</sequence>
<dbReference type="Proteomes" id="UP000629098">
    <property type="component" value="Unassembled WGS sequence"/>
</dbReference>
<feature type="region of interest" description="Disordered" evidence="1">
    <location>
        <begin position="1"/>
        <end position="20"/>
    </location>
</feature>
<feature type="compositionally biased region" description="Polar residues" evidence="1">
    <location>
        <begin position="1"/>
        <end position="12"/>
    </location>
</feature>
<dbReference type="EMBL" id="JACXAE010000083">
    <property type="protein sequence ID" value="MBD2775613.1"/>
    <property type="molecule type" value="Genomic_DNA"/>
</dbReference>
<organism evidence="2 3">
    <name type="scientific">Iningainema tapete BLCC-T55</name>
    <dbReference type="NCBI Taxonomy" id="2748662"/>
    <lineage>
        <taxon>Bacteria</taxon>
        <taxon>Bacillati</taxon>
        <taxon>Cyanobacteriota</taxon>
        <taxon>Cyanophyceae</taxon>
        <taxon>Nostocales</taxon>
        <taxon>Scytonemataceae</taxon>
        <taxon>Iningainema tapete</taxon>
    </lineage>
</organism>
<accession>A0A8J6XJE6</accession>
<dbReference type="AlphaFoldDB" id="A0A8J6XJE6"/>
<proteinExistence type="predicted"/>
<evidence type="ECO:0000313" key="2">
    <source>
        <dbReference type="EMBL" id="MBD2775613.1"/>
    </source>
</evidence>
<evidence type="ECO:0000313" key="3">
    <source>
        <dbReference type="Proteomes" id="UP000629098"/>
    </source>
</evidence>
<gene>
    <name evidence="2" type="ORF">ICL16_27035</name>
</gene>
<name>A0A8J6XJE6_9CYAN</name>
<comment type="caution">
    <text evidence="2">The sequence shown here is derived from an EMBL/GenBank/DDBJ whole genome shotgun (WGS) entry which is preliminary data.</text>
</comment>